<dbReference type="KEGG" id="ehx:EMIHUDRAFT_198479"/>
<evidence type="ECO:0000256" key="1">
    <source>
        <dbReference type="ARBA" id="ARBA00004651"/>
    </source>
</evidence>
<keyword evidence="5 8" id="KW-1133">Transmembrane helix</keyword>
<keyword evidence="6" id="KW-0406">Ion transport</keyword>
<evidence type="ECO:0000256" key="3">
    <source>
        <dbReference type="ARBA" id="ARBA00022475"/>
    </source>
</evidence>
<feature type="transmembrane region" description="Helical" evidence="8">
    <location>
        <begin position="138"/>
        <end position="156"/>
    </location>
</feature>
<keyword evidence="7 8" id="KW-0472">Membrane</keyword>
<dbReference type="RefSeq" id="XP_005759594.1">
    <property type="nucleotide sequence ID" value="XM_005759537.1"/>
</dbReference>
<protein>
    <submittedName>
        <fullName evidence="9">Uncharacterized protein</fullName>
    </submittedName>
</protein>
<name>A0A0D3I7D0_EMIH1</name>
<dbReference type="PANTHER" id="PTHR33281">
    <property type="entry name" value="UPF0187 PROTEIN YNEE"/>
    <property type="match status" value="1"/>
</dbReference>
<feature type="transmembrane region" description="Helical" evidence="8">
    <location>
        <begin position="96"/>
        <end position="118"/>
    </location>
</feature>
<evidence type="ECO:0000256" key="4">
    <source>
        <dbReference type="ARBA" id="ARBA00022692"/>
    </source>
</evidence>
<dbReference type="GeneID" id="17253493"/>
<organism evidence="9 10">
    <name type="scientific">Emiliania huxleyi (strain CCMP1516)</name>
    <dbReference type="NCBI Taxonomy" id="280463"/>
    <lineage>
        <taxon>Eukaryota</taxon>
        <taxon>Haptista</taxon>
        <taxon>Haptophyta</taxon>
        <taxon>Prymnesiophyceae</taxon>
        <taxon>Isochrysidales</taxon>
        <taxon>Noelaerhabdaceae</taxon>
        <taxon>Emiliania</taxon>
    </lineage>
</organism>
<feature type="transmembrane region" description="Helical" evidence="8">
    <location>
        <begin position="350"/>
        <end position="379"/>
    </location>
</feature>
<evidence type="ECO:0000256" key="6">
    <source>
        <dbReference type="ARBA" id="ARBA00023065"/>
    </source>
</evidence>
<dbReference type="STRING" id="2903.R1CXR9"/>
<proteinExistence type="predicted"/>
<comment type="subcellular location">
    <subcellularLocation>
        <location evidence="1">Cell membrane</location>
        <topology evidence="1">Multi-pass membrane protein</topology>
    </subcellularLocation>
</comment>
<accession>A0A0D3I7D0</accession>
<dbReference type="PaxDb" id="2903-EOD07165"/>
<dbReference type="GO" id="GO:0005886">
    <property type="term" value="C:plasma membrane"/>
    <property type="evidence" value="ECO:0007669"/>
    <property type="project" value="UniProtKB-SubCell"/>
</dbReference>
<dbReference type="Pfam" id="PF25539">
    <property type="entry name" value="Bestrophin_2"/>
    <property type="match status" value="1"/>
</dbReference>
<reference evidence="10" key="1">
    <citation type="journal article" date="2013" name="Nature">
        <title>Pan genome of the phytoplankton Emiliania underpins its global distribution.</title>
        <authorList>
            <person name="Read B.A."/>
            <person name="Kegel J."/>
            <person name="Klute M.J."/>
            <person name="Kuo A."/>
            <person name="Lefebvre S.C."/>
            <person name="Maumus F."/>
            <person name="Mayer C."/>
            <person name="Miller J."/>
            <person name="Monier A."/>
            <person name="Salamov A."/>
            <person name="Young J."/>
            <person name="Aguilar M."/>
            <person name="Claverie J.M."/>
            <person name="Frickenhaus S."/>
            <person name="Gonzalez K."/>
            <person name="Herman E.K."/>
            <person name="Lin Y.C."/>
            <person name="Napier J."/>
            <person name="Ogata H."/>
            <person name="Sarno A.F."/>
            <person name="Shmutz J."/>
            <person name="Schroeder D."/>
            <person name="de Vargas C."/>
            <person name="Verret F."/>
            <person name="von Dassow P."/>
            <person name="Valentin K."/>
            <person name="Van de Peer Y."/>
            <person name="Wheeler G."/>
            <person name="Dacks J.B."/>
            <person name="Delwiche C.F."/>
            <person name="Dyhrman S.T."/>
            <person name="Glockner G."/>
            <person name="John U."/>
            <person name="Richards T."/>
            <person name="Worden A.Z."/>
            <person name="Zhang X."/>
            <person name="Grigoriev I.V."/>
            <person name="Allen A.E."/>
            <person name="Bidle K."/>
            <person name="Borodovsky M."/>
            <person name="Bowler C."/>
            <person name="Brownlee C."/>
            <person name="Cock J.M."/>
            <person name="Elias M."/>
            <person name="Gladyshev V.N."/>
            <person name="Groth M."/>
            <person name="Guda C."/>
            <person name="Hadaegh A."/>
            <person name="Iglesias-Rodriguez M.D."/>
            <person name="Jenkins J."/>
            <person name="Jones B.M."/>
            <person name="Lawson T."/>
            <person name="Leese F."/>
            <person name="Lindquist E."/>
            <person name="Lobanov A."/>
            <person name="Lomsadze A."/>
            <person name="Malik S.B."/>
            <person name="Marsh M.E."/>
            <person name="Mackinder L."/>
            <person name="Mock T."/>
            <person name="Mueller-Roeber B."/>
            <person name="Pagarete A."/>
            <person name="Parker M."/>
            <person name="Probert I."/>
            <person name="Quesneville H."/>
            <person name="Raines C."/>
            <person name="Rensing S.A."/>
            <person name="Riano-Pachon D.M."/>
            <person name="Richier S."/>
            <person name="Rokitta S."/>
            <person name="Shiraiwa Y."/>
            <person name="Soanes D.M."/>
            <person name="van der Giezen M."/>
            <person name="Wahlund T.M."/>
            <person name="Williams B."/>
            <person name="Wilson W."/>
            <person name="Wolfe G."/>
            <person name="Wurch L.L."/>
        </authorList>
    </citation>
    <scope>NUCLEOTIDE SEQUENCE</scope>
</reference>
<keyword evidence="10" id="KW-1185">Reference proteome</keyword>
<dbReference type="AlphaFoldDB" id="A0A0D3I7D0"/>
<reference evidence="9" key="2">
    <citation type="submission" date="2024-10" db="UniProtKB">
        <authorList>
            <consortium name="EnsemblProtists"/>
        </authorList>
    </citation>
    <scope>IDENTIFICATION</scope>
</reference>
<keyword evidence="4 8" id="KW-0812">Transmembrane</keyword>
<dbReference type="GO" id="GO:0005254">
    <property type="term" value="F:chloride channel activity"/>
    <property type="evidence" value="ECO:0007669"/>
    <property type="project" value="InterPro"/>
</dbReference>
<evidence type="ECO:0000256" key="7">
    <source>
        <dbReference type="ARBA" id="ARBA00023136"/>
    </source>
</evidence>
<evidence type="ECO:0000256" key="2">
    <source>
        <dbReference type="ARBA" id="ARBA00022448"/>
    </source>
</evidence>
<dbReference type="InterPro" id="IPR044669">
    <property type="entry name" value="YneE/VCCN1/2-like"/>
</dbReference>
<dbReference type="EnsemblProtists" id="EOD07165">
    <property type="protein sequence ID" value="EOD07165"/>
    <property type="gene ID" value="EMIHUDRAFT_198479"/>
</dbReference>
<dbReference type="HOGENOM" id="CLU_559525_0_0_1"/>
<evidence type="ECO:0000313" key="10">
    <source>
        <dbReference type="Proteomes" id="UP000013827"/>
    </source>
</evidence>
<dbReference type="PANTHER" id="PTHR33281:SF19">
    <property type="entry name" value="VOLTAGE-DEPENDENT ANION CHANNEL-FORMING PROTEIN YNEE"/>
    <property type="match status" value="1"/>
</dbReference>
<evidence type="ECO:0000256" key="8">
    <source>
        <dbReference type="SAM" id="Phobius"/>
    </source>
</evidence>
<dbReference type="Proteomes" id="UP000013827">
    <property type="component" value="Unassembled WGS sequence"/>
</dbReference>
<evidence type="ECO:0000313" key="9">
    <source>
        <dbReference type="EnsemblProtists" id="EOD07165"/>
    </source>
</evidence>
<evidence type="ECO:0000256" key="5">
    <source>
        <dbReference type="ARBA" id="ARBA00022989"/>
    </source>
</evidence>
<keyword evidence="3" id="KW-1003">Cell membrane</keyword>
<keyword evidence="2" id="KW-0813">Transport</keyword>
<sequence length="488" mass="54105">MMRMNARLVRRLSTIRDLRGRFCHPVPAALQDTLSDHNWPPTARAVRLNYEARYAAHHRAGHSQWLVVRDVVAQRTHENRYNWATILLQTFRTSPIAVSASLRWTAFTALFVTPYCLFEWRDRLGEAMMNYLNAHQGSLISAFSVYSTALFLLLSLRLNTAIKYYTDGVTAFSDVCAQISCLTHLTQLYFTDKAASTEVCLWAYAMCRATEAEMRKATGEESRAMYEHLLLRHAPSAASRGDSQAPVEAPDGQVTASETDEALAFLLGEREQRWRVEALVQAGSQPVFVLQQLTAMLRVAFDRGTITNIRALIALHASVEKMQLAHSVCQRVQLAPEPYSYTSLMKTSSVIWCGAIPFVLMPTLQIATIPMCGMLSFFVSKIDEISAELQNPFGYDISDIGMGAINGRLQREVAQSVLIYNHYDASPLPWTVSGAGNAMDAAADSKVAGAVKLGLPGAGDWKDNEKLWKAAGLGGREAVYSWPGRPCA</sequence>